<protein>
    <submittedName>
        <fullName evidence="1">Uncharacterized protein</fullName>
    </submittedName>
</protein>
<dbReference type="Proteomes" id="UP000601361">
    <property type="component" value="Unassembled WGS sequence"/>
</dbReference>
<reference evidence="2" key="1">
    <citation type="journal article" date="2019" name="Int. J. Syst. Evol. Microbiol.">
        <title>The Global Catalogue of Microorganisms (GCM) 10K type strain sequencing project: providing services to taxonomists for standard genome sequencing and annotation.</title>
        <authorList>
            <consortium name="The Broad Institute Genomics Platform"/>
            <consortium name="The Broad Institute Genome Sequencing Center for Infectious Disease"/>
            <person name="Wu L."/>
            <person name="Ma J."/>
        </authorList>
    </citation>
    <scope>NUCLEOTIDE SEQUENCE [LARGE SCALE GENOMIC DNA]</scope>
    <source>
        <strain evidence="2">CGMCC 1.12990</strain>
    </source>
</reference>
<sequence>MLMARYSPFYSMQMMATSPKSTYFRSPHDSCIRRVYKEDGTYYAARTRPGQAEEPPYVIELAYLKNRLIAYGCWVKQMAP</sequence>
<dbReference type="EMBL" id="BMGS01000002">
    <property type="protein sequence ID" value="GGG33972.1"/>
    <property type="molecule type" value="Genomic_DNA"/>
</dbReference>
<proteinExistence type="predicted"/>
<comment type="caution">
    <text evidence="1">The sequence shown here is derived from an EMBL/GenBank/DDBJ whole genome shotgun (WGS) entry which is preliminary data.</text>
</comment>
<accession>A0ABQ1WKP0</accession>
<organism evidence="1 2">
    <name type="scientific">Hymenobacter glacieicola</name>
    <dbReference type="NCBI Taxonomy" id="1562124"/>
    <lineage>
        <taxon>Bacteria</taxon>
        <taxon>Pseudomonadati</taxon>
        <taxon>Bacteroidota</taxon>
        <taxon>Cytophagia</taxon>
        <taxon>Cytophagales</taxon>
        <taxon>Hymenobacteraceae</taxon>
        <taxon>Hymenobacter</taxon>
    </lineage>
</organism>
<keyword evidence="2" id="KW-1185">Reference proteome</keyword>
<evidence type="ECO:0000313" key="1">
    <source>
        <dbReference type="EMBL" id="GGG33972.1"/>
    </source>
</evidence>
<name>A0ABQ1WKP0_9BACT</name>
<gene>
    <name evidence="1" type="ORF">GCM10011378_08000</name>
</gene>
<evidence type="ECO:0000313" key="2">
    <source>
        <dbReference type="Proteomes" id="UP000601361"/>
    </source>
</evidence>